<evidence type="ECO:0000313" key="3">
    <source>
        <dbReference type="Proteomes" id="UP000000719"/>
    </source>
</evidence>
<dbReference type="EMBL" id="CP001098">
    <property type="protein sequence ID" value="ACL70860.1"/>
    <property type="molecule type" value="Genomic_DNA"/>
</dbReference>
<dbReference type="PROSITE" id="PS51257">
    <property type="entry name" value="PROKAR_LIPOPROTEIN"/>
    <property type="match status" value="1"/>
</dbReference>
<dbReference type="HOGENOM" id="CLU_021203_1_1_9"/>
<sequence length="316" mass="35573">MPSQFYRRVIVLMVLFLSLLVLTLTGCEQNQDQVKGIRDRQKFESEPRITVKLPGLTKTMPLEQYVTGVVAGEMKKDWPQNAYGAQAIIARTFALQYMEANNTDTISGEFEYAQEYKPENITETIRKAVEETRGEVALYKDDYIKAWFHASAGGQTTTARVGLAYEKEEPPYIKSVKSPDDEAPADVRNWTTSFSRNEIEKALESLGKSVGDLKNVEIKNKDKTGRVIEFKVSGSKKGVSVKAPELRVALDPKKLKSTKITELKKEGDKYIFKGSGFGHGVGMSQWGAYSMARDGKSAEEIVKYYFKDIEIARVYD</sequence>
<keyword evidence="3" id="KW-1185">Reference proteome</keyword>
<dbReference type="eggNOG" id="COG2385">
    <property type="taxonomic scope" value="Bacteria"/>
</dbReference>
<evidence type="ECO:0000313" key="2">
    <source>
        <dbReference type="EMBL" id="ACL70860.1"/>
    </source>
</evidence>
<dbReference type="RefSeq" id="WP_015923829.1">
    <property type="nucleotide sequence ID" value="NC_011899.1"/>
</dbReference>
<evidence type="ECO:0000259" key="1">
    <source>
        <dbReference type="Pfam" id="PF08486"/>
    </source>
</evidence>
<feature type="domain" description="Sporulation stage II protein D amidase enhancer LytB N-terminal" evidence="1">
    <location>
        <begin position="57"/>
        <end position="139"/>
    </location>
</feature>
<dbReference type="NCBIfam" id="TIGR02669">
    <property type="entry name" value="SpoIID_LytB"/>
    <property type="match status" value="1"/>
</dbReference>
<dbReference type="Proteomes" id="UP000000719">
    <property type="component" value="Chromosome"/>
</dbReference>
<dbReference type="GO" id="GO:0030435">
    <property type="term" value="P:sporulation resulting in formation of a cellular spore"/>
    <property type="evidence" value="ECO:0007669"/>
    <property type="project" value="InterPro"/>
</dbReference>
<name>B8D008_HALOH</name>
<accession>B8D008</accession>
<dbReference type="InterPro" id="IPR013486">
    <property type="entry name" value="SpoIID/LytB"/>
</dbReference>
<proteinExistence type="predicted"/>
<dbReference type="KEGG" id="hor:Hore_21150"/>
<dbReference type="AlphaFoldDB" id="B8D008"/>
<dbReference type="InterPro" id="IPR013693">
    <property type="entry name" value="SpoIID/LytB_N"/>
</dbReference>
<reference evidence="2 3" key="1">
    <citation type="journal article" date="2009" name="PLoS ONE">
        <title>Genome analysis of the anaerobic thermohalophilic bacterium Halothermothrix orenii.</title>
        <authorList>
            <person name="Mavromatis K."/>
            <person name="Ivanova N."/>
            <person name="Anderson I."/>
            <person name="Lykidis A."/>
            <person name="Hooper S.D."/>
            <person name="Sun H."/>
            <person name="Kunin V."/>
            <person name="Lapidus A."/>
            <person name="Hugenholtz P."/>
            <person name="Patel B."/>
            <person name="Kyrpides N.C."/>
        </authorList>
    </citation>
    <scope>NUCLEOTIDE SEQUENCE [LARGE SCALE GENOMIC DNA]</scope>
    <source>
        <strain evidence="3">H 168 / OCM 544 / DSM 9562</strain>
    </source>
</reference>
<organism evidence="2 3">
    <name type="scientific">Halothermothrix orenii (strain H 168 / OCM 544 / DSM 9562)</name>
    <dbReference type="NCBI Taxonomy" id="373903"/>
    <lineage>
        <taxon>Bacteria</taxon>
        <taxon>Bacillati</taxon>
        <taxon>Bacillota</taxon>
        <taxon>Clostridia</taxon>
        <taxon>Halanaerobiales</taxon>
        <taxon>Halothermotrichaceae</taxon>
        <taxon>Halothermothrix</taxon>
    </lineage>
</organism>
<protein>
    <submittedName>
        <fullName evidence="2">SpoIID/LytB domain protein</fullName>
    </submittedName>
</protein>
<gene>
    <name evidence="2" type="ordered locus">Hore_21150</name>
</gene>
<dbReference type="OrthoDB" id="9794671at2"/>
<dbReference type="Pfam" id="PF08486">
    <property type="entry name" value="SpoIID"/>
    <property type="match status" value="1"/>
</dbReference>
<dbReference type="STRING" id="373903.Hore_21150"/>